<feature type="domain" description="F-box" evidence="2">
    <location>
        <begin position="1"/>
        <end position="48"/>
    </location>
</feature>
<feature type="compositionally biased region" description="Basic residues" evidence="1">
    <location>
        <begin position="421"/>
        <end position="431"/>
    </location>
</feature>
<accession>A0A8H4QK06</accession>
<feature type="region of interest" description="Disordered" evidence="1">
    <location>
        <begin position="509"/>
        <end position="548"/>
    </location>
</feature>
<feature type="region of interest" description="Disordered" evidence="1">
    <location>
        <begin position="343"/>
        <end position="373"/>
    </location>
</feature>
<name>A0A8H4QK06_9AGAR</name>
<protein>
    <recommendedName>
        <fullName evidence="2">F-box domain-containing protein</fullName>
    </recommendedName>
</protein>
<dbReference type="Gene3D" id="3.80.10.10">
    <property type="entry name" value="Ribonuclease Inhibitor"/>
    <property type="match status" value="1"/>
</dbReference>
<dbReference type="PROSITE" id="PS50181">
    <property type="entry name" value="FBOX"/>
    <property type="match status" value="1"/>
</dbReference>
<dbReference type="EMBL" id="JAACJL010000057">
    <property type="protein sequence ID" value="KAF4612216.1"/>
    <property type="molecule type" value="Genomic_DNA"/>
</dbReference>
<comment type="caution">
    <text evidence="3">The sequence shown here is derived from an EMBL/GenBank/DDBJ whole genome shotgun (WGS) entry which is preliminary data.</text>
</comment>
<feature type="region of interest" description="Disordered" evidence="1">
    <location>
        <begin position="395"/>
        <end position="454"/>
    </location>
</feature>
<evidence type="ECO:0000259" key="2">
    <source>
        <dbReference type="PROSITE" id="PS50181"/>
    </source>
</evidence>
<sequence>MSLDSLPTELYEAILYHVPSSELQATTLALSRAIPRSGIPLRHLFRSIRITHADQATLLYNSLHPLKLLKSDVNPSHAYQDNRSVLEQTASWIQELSIEAWDVDAEVVINLFHLLKLPKLKTLNIWIGPRNFAPEHLEELVLRPLLSLRHLSLRFRPYVQKATYYQFLKGAYFDSTLTALSQWPPTLLPTLSIVQDPPDSSIAQNRSFAQPLVFFRLDVASLLRSSALSRTLTSLRLRIPLRPVVRSLCTPPTIHDPSVPLPCPRLQFLDLSTSGVLESELEMLLVQFTELNHVILDDCPIFRGDLQEGSWSAFGKRCALVGVKRSKEREKALKAWHEARAMATAGSSTGTNTTTTRRIRPGRSGLATPTISLRGATEPAVVVPVPHPTLLKQIPEESENATSNQAPDISTATVDEEKYKGKGKGKKKKGSKAQGRQKDKSKKNTDNKTIPSSKIRILPALPTLKSLCVTMPSITESNRHSMIRSQFEEGWAEGIAQLGVTRGRLRTSSKNGYRIMRSSNDPSKSNLGQGSDSDSVTDSGDSGTTSNKSAAAEGLFGLEDIDNEDLDAYGMPLNEHGLVFMQSPSLCFGGPRRDGEHTENCGHSIAWGIMLDEL</sequence>
<keyword evidence="4" id="KW-1185">Reference proteome</keyword>
<feature type="compositionally biased region" description="Polar residues" evidence="1">
    <location>
        <begin position="509"/>
        <end position="529"/>
    </location>
</feature>
<feature type="compositionally biased region" description="Basic and acidic residues" evidence="1">
    <location>
        <begin position="436"/>
        <end position="446"/>
    </location>
</feature>
<dbReference type="AlphaFoldDB" id="A0A8H4QK06"/>
<feature type="compositionally biased region" description="Polar residues" evidence="1">
    <location>
        <begin position="400"/>
        <end position="413"/>
    </location>
</feature>
<gene>
    <name evidence="3" type="ORF">D9613_004098</name>
</gene>
<organism evidence="3 4">
    <name type="scientific">Agrocybe pediades</name>
    <dbReference type="NCBI Taxonomy" id="84607"/>
    <lineage>
        <taxon>Eukaryota</taxon>
        <taxon>Fungi</taxon>
        <taxon>Dikarya</taxon>
        <taxon>Basidiomycota</taxon>
        <taxon>Agaricomycotina</taxon>
        <taxon>Agaricomycetes</taxon>
        <taxon>Agaricomycetidae</taxon>
        <taxon>Agaricales</taxon>
        <taxon>Agaricineae</taxon>
        <taxon>Strophariaceae</taxon>
        <taxon>Agrocybe</taxon>
    </lineage>
</organism>
<evidence type="ECO:0000256" key="1">
    <source>
        <dbReference type="SAM" id="MobiDB-lite"/>
    </source>
</evidence>
<reference evidence="3 4" key="1">
    <citation type="submission" date="2019-12" db="EMBL/GenBank/DDBJ databases">
        <authorList>
            <person name="Floudas D."/>
            <person name="Bentzer J."/>
            <person name="Ahren D."/>
            <person name="Johansson T."/>
            <person name="Persson P."/>
            <person name="Tunlid A."/>
        </authorList>
    </citation>
    <scope>NUCLEOTIDE SEQUENCE [LARGE SCALE GENOMIC DNA]</scope>
    <source>
        <strain evidence="3 4">CBS 102.39</strain>
    </source>
</reference>
<dbReference type="InterPro" id="IPR032675">
    <property type="entry name" value="LRR_dom_sf"/>
</dbReference>
<proteinExistence type="predicted"/>
<evidence type="ECO:0000313" key="4">
    <source>
        <dbReference type="Proteomes" id="UP000521872"/>
    </source>
</evidence>
<feature type="compositionally biased region" description="Low complexity" evidence="1">
    <location>
        <begin position="530"/>
        <end position="546"/>
    </location>
</feature>
<evidence type="ECO:0000313" key="3">
    <source>
        <dbReference type="EMBL" id="KAF4612216.1"/>
    </source>
</evidence>
<feature type="compositionally biased region" description="Low complexity" evidence="1">
    <location>
        <begin position="343"/>
        <end position="356"/>
    </location>
</feature>
<dbReference type="InterPro" id="IPR001810">
    <property type="entry name" value="F-box_dom"/>
</dbReference>
<dbReference type="Proteomes" id="UP000521872">
    <property type="component" value="Unassembled WGS sequence"/>
</dbReference>